<dbReference type="InterPro" id="IPR002686">
    <property type="entry name" value="Transposase_17"/>
</dbReference>
<dbReference type="PANTHER" id="PTHR34322:SF2">
    <property type="entry name" value="TRANSPOSASE IS200-LIKE DOMAIN-CONTAINING PROTEIN"/>
    <property type="match status" value="1"/>
</dbReference>
<dbReference type="PANTHER" id="PTHR34322">
    <property type="entry name" value="TRANSPOSASE, Y1_TNP DOMAIN-CONTAINING"/>
    <property type="match status" value="1"/>
</dbReference>
<protein>
    <recommendedName>
        <fullName evidence="1">Transposase IS200-like domain-containing protein</fullName>
    </recommendedName>
</protein>
<dbReference type="Gene3D" id="3.30.70.1290">
    <property type="entry name" value="Transposase IS200-like"/>
    <property type="match status" value="1"/>
</dbReference>
<proteinExistence type="predicted"/>
<comment type="caution">
    <text evidence="2">The sequence shown here is derived from an EMBL/GenBank/DDBJ whole genome shotgun (WGS) entry which is preliminary data.</text>
</comment>
<dbReference type="SUPFAM" id="SSF143422">
    <property type="entry name" value="Transposase IS200-like"/>
    <property type="match status" value="1"/>
</dbReference>
<dbReference type="SMART" id="SM01321">
    <property type="entry name" value="Y1_Tnp"/>
    <property type="match status" value="1"/>
</dbReference>
<evidence type="ECO:0000313" key="3">
    <source>
        <dbReference type="Proteomes" id="UP000177564"/>
    </source>
</evidence>
<dbReference type="GO" id="GO:0006313">
    <property type="term" value="P:DNA transposition"/>
    <property type="evidence" value="ECO:0007669"/>
    <property type="project" value="InterPro"/>
</dbReference>
<evidence type="ECO:0000259" key="1">
    <source>
        <dbReference type="SMART" id="SM01321"/>
    </source>
</evidence>
<dbReference type="Proteomes" id="UP000177564">
    <property type="component" value="Unassembled WGS sequence"/>
</dbReference>
<dbReference type="EMBL" id="MEWU01000018">
    <property type="protein sequence ID" value="OGC83514.1"/>
    <property type="molecule type" value="Genomic_DNA"/>
</dbReference>
<dbReference type="GO" id="GO:0004803">
    <property type="term" value="F:transposase activity"/>
    <property type="evidence" value="ECO:0007669"/>
    <property type="project" value="InterPro"/>
</dbReference>
<feature type="domain" description="Transposase IS200-like" evidence="1">
    <location>
        <begin position="8"/>
        <end position="149"/>
    </location>
</feature>
<dbReference type="InterPro" id="IPR036515">
    <property type="entry name" value="Transposase_17_sf"/>
</dbReference>
<organism evidence="2 3">
    <name type="scientific">Candidatus Adlerbacteria bacterium RIFCSPHIGHO2_02_FULL_52_17</name>
    <dbReference type="NCBI Taxonomy" id="1797240"/>
    <lineage>
        <taxon>Bacteria</taxon>
        <taxon>Candidatus Adleribacteriota</taxon>
    </lineage>
</organism>
<accession>A0A1F4XPM5</accession>
<name>A0A1F4XPM5_9BACT</name>
<dbReference type="AlphaFoldDB" id="A0A1F4XPM5"/>
<reference evidence="2 3" key="1">
    <citation type="journal article" date="2016" name="Nat. Commun.">
        <title>Thousands of microbial genomes shed light on interconnected biogeochemical processes in an aquifer system.</title>
        <authorList>
            <person name="Anantharaman K."/>
            <person name="Brown C.T."/>
            <person name="Hug L.A."/>
            <person name="Sharon I."/>
            <person name="Castelle C.J."/>
            <person name="Probst A.J."/>
            <person name="Thomas B.C."/>
            <person name="Singh A."/>
            <person name="Wilkins M.J."/>
            <person name="Karaoz U."/>
            <person name="Brodie E.L."/>
            <person name="Williams K.H."/>
            <person name="Hubbard S.S."/>
            <person name="Banfield J.F."/>
        </authorList>
    </citation>
    <scope>NUCLEOTIDE SEQUENCE [LARGE SCALE GENOMIC DNA]</scope>
</reference>
<gene>
    <name evidence="2" type="ORF">A3D68_01690</name>
</gene>
<dbReference type="Pfam" id="PF01797">
    <property type="entry name" value="Y1_Tnp"/>
    <property type="match status" value="1"/>
</dbReference>
<sequence>MATREPCVTGEWYHCYNRGVDKRKVFGQHRDYERFMSLLYLSNGTKTETISERFKIDLQSILADKSVDRGEQLVEIGVFALMPTHVHILLRQREDNGIARFMQKLFTGYTMYFNSRNERTGSLFSGTYKAKHIGDDRYLKQVVPYILLNPADLFAPEWKRGKCDVRTLRREILAYPYVSVREFFSDSNKEQGRITSASIREYYDTLPGFGAMFEDARAYYADLPPEVKPRDL</sequence>
<dbReference type="GO" id="GO:0003677">
    <property type="term" value="F:DNA binding"/>
    <property type="evidence" value="ECO:0007669"/>
    <property type="project" value="InterPro"/>
</dbReference>
<evidence type="ECO:0000313" key="2">
    <source>
        <dbReference type="EMBL" id="OGC83514.1"/>
    </source>
</evidence>